<comment type="caution">
    <text evidence="1">The sequence shown here is derived from an EMBL/GenBank/DDBJ whole genome shotgun (WGS) entry which is preliminary data.</text>
</comment>
<keyword evidence="2" id="KW-1185">Reference proteome</keyword>
<dbReference type="EMBL" id="JAXCGZ010021009">
    <property type="protein sequence ID" value="KAK7062937.1"/>
    <property type="molecule type" value="Genomic_DNA"/>
</dbReference>
<reference evidence="1 2" key="1">
    <citation type="submission" date="2023-11" db="EMBL/GenBank/DDBJ databases">
        <title>Halocaridina rubra genome assembly.</title>
        <authorList>
            <person name="Smith C."/>
        </authorList>
    </citation>
    <scope>NUCLEOTIDE SEQUENCE [LARGE SCALE GENOMIC DNA]</scope>
    <source>
        <strain evidence="1">EP-1</strain>
        <tissue evidence="1">Whole</tissue>
    </source>
</reference>
<proteinExistence type="predicted"/>
<dbReference type="AlphaFoldDB" id="A0AAN8ZXT7"/>
<name>A0AAN8ZXT7_HALRR</name>
<dbReference type="Proteomes" id="UP001381693">
    <property type="component" value="Unassembled WGS sequence"/>
</dbReference>
<sequence>MKYFCKHFQCKPFYRRVLLVFLIFVFFKQLPRNSTLTSKVTISRILQMSLIQRIYDRLELMKEKVSWQILTNCLQGLANNDHLNLLWAQCMKMRSDWLSLIPSTHAGRE</sequence>
<organism evidence="1 2">
    <name type="scientific">Halocaridina rubra</name>
    <name type="common">Hawaiian red shrimp</name>
    <dbReference type="NCBI Taxonomy" id="373956"/>
    <lineage>
        <taxon>Eukaryota</taxon>
        <taxon>Metazoa</taxon>
        <taxon>Ecdysozoa</taxon>
        <taxon>Arthropoda</taxon>
        <taxon>Crustacea</taxon>
        <taxon>Multicrustacea</taxon>
        <taxon>Malacostraca</taxon>
        <taxon>Eumalacostraca</taxon>
        <taxon>Eucarida</taxon>
        <taxon>Decapoda</taxon>
        <taxon>Pleocyemata</taxon>
        <taxon>Caridea</taxon>
        <taxon>Atyoidea</taxon>
        <taxon>Atyidae</taxon>
        <taxon>Halocaridina</taxon>
    </lineage>
</organism>
<accession>A0AAN8ZXT7</accession>
<evidence type="ECO:0000313" key="2">
    <source>
        <dbReference type="Proteomes" id="UP001381693"/>
    </source>
</evidence>
<gene>
    <name evidence="1" type="ORF">SK128_023761</name>
</gene>
<protein>
    <submittedName>
        <fullName evidence="1">Uncharacterized protein</fullName>
    </submittedName>
</protein>
<evidence type="ECO:0000313" key="1">
    <source>
        <dbReference type="EMBL" id="KAK7062937.1"/>
    </source>
</evidence>